<comment type="caution">
    <text evidence="5">The sequence shown here is derived from an EMBL/GenBank/DDBJ whole genome shotgun (WGS) entry which is preliminary data.</text>
</comment>
<keyword evidence="1 5" id="KW-0489">Methyltransferase</keyword>
<dbReference type="GO" id="GO:0008170">
    <property type="term" value="F:N-methyltransferase activity"/>
    <property type="evidence" value="ECO:0007669"/>
    <property type="project" value="InterPro"/>
</dbReference>
<evidence type="ECO:0000256" key="1">
    <source>
        <dbReference type="ARBA" id="ARBA00022603"/>
    </source>
</evidence>
<reference evidence="5 6" key="1">
    <citation type="submission" date="2020-04" db="EMBL/GenBank/DDBJ databases">
        <title>Achromobacter ruhlandii genome sequencing and assembly.</title>
        <authorList>
            <person name="Martins R.C.R."/>
            <person name="Perdigao-Neto L.V."/>
            <person name="Levin A.S.S."/>
            <person name="Costa S.F."/>
        </authorList>
    </citation>
    <scope>NUCLEOTIDE SEQUENCE [LARGE SCALE GENOMIC DNA]</scope>
    <source>
        <strain evidence="5 6">9035ralo</strain>
    </source>
</reference>
<evidence type="ECO:0000256" key="2">
    <source>
        <dbReference type="ARBA" id="ARBA00022679"/>
    </source>
</evidence>
<comment type="similarity">
    <text evidence="3">Belongs to the N(4)/N(6)-methyltransferase family.</text>
</comment>
<evidence type="ECO:0000256" key="3">
    <source>
        <dbReference type="RuleBase" id="RU362026"/>
    </source>
</evidence>
<sequence length="233" mass="25937">MRVEQIGTATLYCGDCRDLLDDFPSSHALVTDPPYGINLAKITGTSRNRWNMARRTVAYDFNIVGDDRPFDPVPLLRFQTAVIFGGNHFGSRLPDASCWLVWDKRDGGTSDHSADCELAWTNLRGPARLFSHKWRGMVRAGEENVSRGQFRVHPTQKPVALMDWVIKQCRLAPGTPVLDPYMGSGTTGIAAARLGLPFIGFEIDPIHFERACDRLRTELQAMPLFATHHDGGA</sequence>
<keyword evidence="2 5" id="KW-0808">Transferase</keyword>
<dbReference type="GO" id="GO:0032259">
    <property type="term" value="P:methylation"/>
    <property type="evidence" value="ECO:0007669"/>
    <property type="project" value="UniProtKB-KW"/>
</dbReference>
<accession>A0A848NBV0</accession>
<evidence type="ECO:0000313" key="6">
    <source>
        <dbReference type="Proteomes" id="UP000542405"/>
    </source>
</evidence>
<dbReference type="AlphaFoldDB" id="A0A848NBV0"/>
<dbReference type="SUPFAM" id="SSF53335">
    <property type="entry name" value="S-adenosyl-L-methionine-dependent methyltransferases"/>
    <property type="match status" value="1"/>
</dbReference>
<dbReference type="Proteomes" id="UP000542405">
    <property type="component" value="Unassembled WGS sequence"/>
</dbReference>
<proteinExistence type="inferred from homology"/>
<evidence type="ECO:0000313" key="5">
    <source>
        <dbReference type="EMBL" id="NMU88614.1"/>
    </source>
</evidence>
<gene>
    <name evidence="5" type="ORF">HGQ98_01760</name>
</gene>
<name>A0A848NBV0_9BURK</name>
<organism evidence="5 6">
    <name type="scientific">Achromobacter ruhlandii</name>
    <dbReference type="NCBI Taxonomy" id="72557"/>
    <lineage>
        <taxon>Bacteria</taxon>
        <taxon>Pseudomonadati</taxon>
        <taxon>Pseudomonadota</taxon>
        <taxon>Betaproteobacteria</taxon>
        <taxon>Burkholderiales</taxon>
        <taxon>Alcaligenaceae</taxon>
        <taxon>Achromobacter</taxon>
    </lineage>
</organism>
<feature type="domain" description="DNA methylase N-4/N-6" evidence="4">
    <location>
        <begin position="140"/>
        <end position="208"/>
    </location>
</feature>
<dbReference type="InterPro" id="IPR001091">
    <property type="entry name" value="RM_Methyltransferase"/>
</dbReference>
<dbReference type="EC" id="2.1.1.-" evidence="3"/>
<dbReference type="Gene3D" id="3.40.50.150">
    <property type="entry name" value="Vaccinia Virus protein VP39"/>
    <property type="match status" value="1"/>
</dbReference>
<dbReference type="GO" id="GO:0003677">
    <property type="term" value="F:DNA binding"/>
    <property type="evidence" value="ECO:0007669"/>
    <property type="project" value="InterPro"/>
</dbReference>
<dbReference type="InterPro" id="IPR002941">
    <property type="entry name" value="DNA_methylase_N4/N6"/>
</dbReference>
<protein>
    <recommendedName>
        <fullName evidence="3">Methyltransferase</fullName>
        <ecNumber evidence="3">2.1.1.-</ecNumber>
    </recommendedName>
</protein>
<dbReference type="PRINTS" id="PR00508">
    <property type="entry name" value="S21N4MTFRASE"/>
</dbReference>
<dbReference type="Pfam" id="PF01555">
    <property type="entry name" value="N6_N4_Mtase"/>
    <property type="match status" value="1"/>
</dbReference>
<dbReference type="RefSeq" id="WP_054418310.1">
    <property type="nucleotide sequence ID" value="NZ_CYSV01000020.1"/>
</dbReference>
<evidence type="ECO:0000259" key="4">
    <source>
        <dbReference type="Pfam" id="PF01555"/>
    </source>
</evidence>
<dbReference type="InterPro" id="IPR029063">
    <property type="entry name" value="SAM-dependent_MTases_sf"/>
</dbReference>
<dbReference type="EMBL" id="JABBZE010000006">
    <property type="protein sequence ID" value="NMU88614.1"/>
    <property type="molecule type" value="Genomic_DNA"/>
</dbReference>